<sequence length="337" mass="36277">MNAPVALGIASLAHVLGEPCDVAETAPSYVDDPDRVIRWGYRTFHRAAPGVGQTRMAADAARQALDAAGLRASDIDYLVVADSGVPEYLNWDASAAVARELELGTTPTLLATQGCASAVTALQQIAGLMAVRDDIRRVLLVAVHRVSEAHINRMRNNTCLGSDGAAAAVVQRGHGRLRWLATDQIVDPRYVDFFRVEYGGSAAPVGENLEVDQMALVHRHFRREPEQLAQFVKDVDHQVAAVVERACERAGVPSSQIRRLIYLNDNQHSLAGVAKATGIPLERTNAELAAELSHVGCADQLICLSVYDSRDELAPGDLVALAGLSGGMQWFCTLVRV</sequence>
<dbReference type="EMBL" id="FMZK01000002">
    <property type="protein sequence ID" value="SDC48853.1"/>
    <property type="molecule type" value="Genomic_DNA"/>
</dbReference>
<dbReference type="STRING" id="67344.SAMN05216505_102326"/>
<dbReference type="InterPro" id="IPR013751">
    <property type="entry name" value="ACP_syn_III_N"/>
</dbReference>
<keyword evidence="2" id="KW-0808">Transferase</keyword>
<feature type="domain" description="Beta-ketoacyl-[acyl-carrier-protein] synthase III C-terminal" evidence="4">
    <location>
        <begin position="247"/>
        <end position="336"/>
    </location>
</feature>
<evidence type="ECO:0000256" key="2">
    <source>
        <dbReference type="ARBA" id="ARBA00022679"/>
    </source>
</evidence>
<proteinExistence type="predicted"/>
<dbReference type="GO" id="GO:0004315">
    <property type="term" value="F:3-oxoacyl-[acyl-carrier-protein] synthase activity"/>
    <property type="evidence" value="ECO:0007669"/>
    <property type="project" value="InterPro"/>
</dbReference>
<reference evidence="7" key="1">
    <citation type="submission" date="2016-10" db="EMBL/GenBank/DDBJ databases">
        <authorList>
            <person name="Varghese N."/>
            <person name="Submissions S."/>
        </authorList>
    </citation>
    <scope>NUCLEOTIDE SEQUENCE [LARGE SCALE GENOMIC DNA]</scope>
    <source>
        <strain evidence="7">CGMCC 4.3504</strain>
    </source>
</reference>
<accession>A0A1G6M008</accession>
<dbReference type="InterPro" id="IPR016039">
    <property type="entry name" value="Thiolase-like"/>
</dbReference>
<dbReference type="InterPro" id="IPR013747">
    <property type="entry name" value="ACP_syn_III_C"/>
</dbReference>
<evidence type="ECO:0000313" key="7">
    <source>
        <dbReference type="Proteomes" id="UP000182100"/>
    </source>
</evidence>
<protein>
    <submittedName>
        <fullName evidence="6">3-oxoacyl-[acyl-carrier-protein] synthase-3</fullName>
    </submittedName>
</protein>
<evidence type="ECO:0000313" key="6">
    <source>
        <dbReference type="EMBL" id="SDC48853.1"/>
    </source>
</evidence>
<gene>
    <name evidence="6" type="ORF">SAMN05216505_102326</name>
</gene>
<dbReference type="Proteomes" id="UP000182100">
    <property type="component" value="Unassembled WGS sequence"/>
</dbReference>
<feature type="domain" description="Beta-ketoacyl-[acyl-carrier-protein] synthase III N-terminal" evidence="5">
    <location>
        <begin position="112"/>
        <end position="184"/>
    </location>
</feature>
<dbReference type="RefSeq" id="WP_055572586.1">
    <property type="nucleotide sequence ID" value="NZ_FMZK01000002.1"/>
</dbReference>
<dbReference type="PANTHER" id="PTHR34069:SF2">
    <property type="entry name" value="BETA-KETOACYL-[ACYL-CARRIER-PROTEIN] SYNTHASE III"/>
    <property type="match status" value="1"/>
</dbReference>
<dbReference type="Pfam" id="PF08541">
    <property type="entry name" value="ACP_syn_III_C"/>
    <property type="match status" value="1"/>
</dbReference>
<evidence type="ECO:0000256" key="1">
    <source>
        <dbReference type="ARBA" id="ARBA00022490"/>
    </source>
</evidence>
<evidence type="ECO:0000259" key="4">
    <source>
        <dbReference type="Pfam" id="PF08541"/>
    </source>
</evidence>
<evidence type="ECO:0000256" key="3">
    <source>
        <dbReference type="ARBA" id="ARBA00023315"/>
    </source>
</evidence>
<keyword evidence="3" id="KW-0012">Acyltransferase</keyword>
<dbReference type="Pfam" id="PF08545">
    <property type="entry name" value="ACP_syn_III"/>
    <property type="match status" value="1"/>
</dbReference>
<dbReference type="Gene3D" id="3.40.47.10">
    <property type="match status" value="2"/>
</dbReference>
<organism evidence="6 7">
    <name type="scientific">Streptomyces prasinopilosus</name>
    <dbReference type="NCBI Taxonomy" id="67344"/>
    <lineage>
        <taxon>Bacteria</taxon>
        <taxon>Bacillati</taxon>
        <taxon>Actinomycetota</taxon>
        <taxon>Actinomycetes</taxon>
        <taxon>Kitasatosporales</taxon>
        <taxon>Streptomycetaceae</taxon>
        <taxon>Streptomyces</taxon>
    </lineage>
</organism>
<evidence type="ECO:0000259" key="5">
    <source>
        <dbReference type="Pfam" id="PF08545"/>
    </source>
</evidence>
<keyword evidence="7" id="KW-1185">Reference proteome</keyword>
<dbReference type="SUPFAM" id="SSF53901">
    <property type="entry name" value="Thiolase-like"/>
    <property type="match status" value="1"/>
</dbReference>
<dbReference type="AlphaFoldDB" id="A0A1G6M008"/>
<dbReference type="GO" id="GO:0044550">
    <property type="term" value="P:secondary metabolite biosynthetic process"/>
    <property type="evidence" value="ECO:0007669"/>
    <property type="project" value="TreeGrafter"/>
</dbReference>
<dbReference type="PANTHER" id="PTHR34069">
    <property type="entry name" value="3-OXOACYL-[ACYL-CARRIER-PROTEIN] SYNTHASE 3"/>
    <property type="match status" value="1"/>
</dbReference>
<dbReference type="GO" id="GO:0006633">
    <property type="term" value="P:fatty acid biosynthetic process"/>
    <property type="evidence" value="ECO:0007669"/>
    <property type="project" value="InterPro"/>
</dbReference>
<keyword evidence="1" id="KW-0963">Cytoplasm</keyword>
<name>A0A1G6M008_9ACTN</name>